<dbReference type="EMBL" id="CP130612">
    <property type="protein sequence ID" value="WKW11309.1"/>
    <property type="molecule type" value="Genomic_DNA"/>
</dbReference>
<evidence type="ECO:0000256" key="1">
    <source>
        <dbReference type="SAM" id="Phobius"/>
    </source>
</evidence>
<reference evidence="2" key="1">
    <citation type="submission" date="2023-07" db="EMBL/GenBank/DDBJ databases">
        <authorList>
            <person name="Haufschild T."/>
            <person name="Kallscheuer N."/>
            <person name="Hammer J."/>
            <person name="Kohn T."/>
            <person name="Kabuu M."/>
            <person name="Jogler M."/>
            <person name="Wohfarth N."/>
            <person name="Heuer A."/>
            <person name="Rohde M."/>
            <person name="van Teeseling M.C.F."/>
            <person name="Jogler C."/>
        </authorList>
    </citation>
    <scope>NUCLEOTIDE SEQUENCE</scope>
    <source>
        <strain evidence="2">Strain 138</strain>
        <strain evidence="3">Strain 318</strain>
    </source>
</reference>
<evidence type="ECO:0000313" key="2">
    <source>
        <dbReference type="EMBL" id="WKW11309.1"/>
    </source>
</evidence>
<gene>
    <name evidence="2" type="ORF">Strain138_000550</name>
    <name evidence="3" type="ORF">Strain318_000550</name>
</gene>
<keyword evidence="1" id="KW-1133">Transmembrane helix</keyword>
<proteinExistence type="predicted"/>
<keyword evidence="4" id="KW-1185">Reference proteome</keyword>
<evidence type="ECO:0000313" key="4">
    <source>
        <dbReference type="Proteomes" id="UP001229955"/>
    </source>
</evidence>
<keyword evidence="1" id="KW-0472">Membrane</keyword>
<evidence type="ECO:0000313" key="3">
    <source>
        <dbReference type="EMBL" id="WKW14219.1"/>
    </source>
</evidence>
<dbReference type="InterPro" id="IPR012902">
    <property type="entry name" value="N_methyl_site"/>
</dbReference>
<dbReference type="EMBL" id="CP130613">
    <property type="protein sequence ID" value="WKW14219.1"/>
    <property type="molecule type" value="Genomic_DNA"/>
</dbReference>
<dbReference type="RefSeq" id="WP_367887008.1">
    <property type="nucleotide sequence ID" value="NZ_CP130612.1"/>
</dbReference>
<dbReference type="NCBIfam" id="TIGR02532">
    <property type="entry name" value="IV_pilin_GFxxxE"/>
    <property type="match status" value="1"/>
</dbReference>
<accession>A0AA49Q708</accession>
<feature type="transmembrane region" description="Helical" evidence="1">
    <location>
        <begin position="12"/>
        <end position="29"/>
    </location>
</feature>
<protein>
    <submittedName>
        <fullName evidence="2">Prepilin-type N-terminal cleavage/methylation domain-containing protein</fullName>
    </submittedName>
</protein>
<accession>A0AA49Q428</accession>
<dbReference type="InterPro" id="IPR045584">
    <property type="entry name" value="Pilin-like"/>
</dbReference>
<sequence>MQLPRRPGFTVAEILVVIILIGLVAGWTVSRFTNMNYRMDANIRMLQNTIIAAQQTAINRNMPVQLMFDASSDSAMRVRILLDADDDGQVSENETVSYRPLDGARFLAPDSTIDGASAAYATGPGLVTGRPALMQALRIAPNGTLGGDVVIYIGTVSSRSYDFRALAVTGATARTAFWSHANGAWRRRSY</sequence>
<name>A0AA49Q428_9BACT</name>
<dbReference type="AlphaFoldDB" id="A0AA49Q428"/>
<dbReference type="SUPFAM" id="SSF54523">
    <property type="entry name" value="Pili subunits"/>
    <property type="match status" value="1"/>
</dbReference>
<dbReference type="Proteomes" id="UP001229955">
    <property type="component" value="Chromosome"/>
</dbReference>
<organism evidence="2">
    <name type="scientific">Pseudogemmatithrix spongiicola</name>
    <dbReference type="NCBI Taxonomy" id="3062599"/>
    <lineage>
        <taxon>Bacteria</taxon>
        <taxon>Pseudomonadati</taxon>
        <taxon>Gemmatimonadota</taxon>
        <taxon>Gemmatimonadia</taxon>
        <taxon>Gemmatimonadales</taxon>
        <taxon>Gemmatimonadaceae</taxon>
        <taxon>Pseudogemmatithrix</taxon>
    </lineage>
</organism>
<keyword evidence="1" id="KW-0812">Transmembrane</keyword>
<dbReference type="KEGG" id="pspc:Strain318_000550"/>